<organism evidence="1 2">
    <name type="scientific">Pleurodeles waltl</name>
    <name type="common">Iberian ribbed newt</name>
    <dbReference type="NCBI Taxonomy" id="8319"/>
    <lineage>
        <taxon>Eukaryota</taxon>
        <taxon>Metazoa</taxon>
        <taxon>Chordata</taxon>
        <taxon>Craniata</taxon>
        <taxon>Vertebrata</taxon>
        <taxon>Euteleostomi</taxon>
        <taxon>Amphibia</taxon>
        <taxon>Batrachia</taxon>
        <taxon>Caudata</taxon>
        <taxon>Salamandroidea</taxon>
        <taxon>Salamandridae</taxon>
        <taxon>Pleurodelinae</taxon>
        <taxon>Pleurodeles</taxon>
    </lineage>
</organism>
<protein>
    <submittedName>
        <fullName evidence="1">Uncharacterized protein</fullName>
    </submittedName>
</protein>
<dbReference type="AlphaFoldDB" id="A0AAV7T491"/>
<dbReference type="Proteomes" id="UP001066276">
    <property type="component" value="Chromosome 4_1"/>
</dbReference>
<dbReference type="EMBL" id="JANPWB010000007">
    <property type="protein sequence ID" value="KAJ1171319.1"/>
    <property type="molecule type" value="Genomic_DNA"/>
</dbReference>
<accession>A0AAV7T491</accession>
<evidence type="ECO:0000313" key="2">
    <source>
        <dbReference type="Proteomes" id="UP001066276"/>
    </source>
</evidence>
<sequence length="84" mass="9026">MSGVVNRPTLFRVRIVASAGSALPRARMRIPNGAHCRGVSVLLPGCAHALCGRSQMTRKAATSGHELHLPLRLSHARVPGMFLF</sequence>
<proteinExistence type="predicted"/>
<gene>
    <name evidence="1" type="ORF">NDU88_003182</name>
</gene>
<comment type="caution">
    <text evidence="1">The sequence shown here is derived from an EMBL/GenBank/DDBJ whole genome shotgun (WGS) entry which is preliminary data.</text>
</comment>
<keyword evidence="2" id="KW-1185">Reference proteome</keyword>
<evidence type="ECO:0000313" key="1">
    <source>
        <dbReference type="EMBL" id="KAJ1171319.1"/>
    </source>
</evidence>
<reference evidence="1" key="1">
    <citation type="journal article" date="2022" name="bioRxiv">
        <title>Sequencing and chromosome-scale assembly of the giantPleurodeles waltlgenome.</title>
        <authorList>
            <person name="Brown T."/>
            <person name="Elewa A."/>
            <person name="Iarovenko S."/>
            <person name="Subramanian E."/>
            <person name="Araus A.J."/>
            <person name="Petzold A."/>
            <person name="Susuki M."/>
            <person name="Suzuki K.-i.T."/>
            <person name="Hayashi T."/>
            <person name="Toyoda A."/>
            <person name="Oliveira C."/>
            <person name="Osipova E."/>
            <person name="Leigh N.D."/>
            <person name="Simon A."/>
            <person name="Yun M.H."/>
        </authorList>
    </citation>
    <scope>NUCLEOTIDE SEQUENCE</scope>
    <source>
        <strain evidence="1">20211129_DDA</strain>
        <tissue evidence="1">Liver</tissue>
    </source>
</reference>
<name>A0AAV7T491_PLEWA</name>